<comment type="caution">
    <text evidence="1">The sequence shown here is derived from an EMBL/GenBank/DDBJ whole genome shotgun (WGS) entry which is preliminary data.</text>
</comment>
<sequence length="52" mass="6082">MKSKVVSLIVARREDESLWTVGMILDRSERNCFVISLCRENDTDSVLWTCYI</sequence>
<evidence type="ECO:0000313" key="2">
    <source>
        <dbReference type="Proteomes" id="UP000016843"/>
    </source>
</evidence>
<gene>
    <name evidence="1" type="ORF">P872_19780</name>
</gene>
<proteinExistence type="predicted"/>
<evidence type="ECO:0000313" key="1">
    <source>
        <dbReference type="EMBL" id="ERM81663.1"/>
    </source>
</evidence>
<dbReference type="Proteomes" id="UP000016843">
    <property type="component" value="Unassembled WGS sequence"/>
</dbReference>
<name>U5BUU5_9BACT</name>
<dbReference type="AlphaFoldDB" id="U5BUU5"/>
<reference evidence="1 2" key="1">
    <citation type="journal article" date="2013" name="Genome Announc.">
        <title>Draft Genome Sequence of the Psychrophilic and Alkaliphilic Rhodonellum psychrophilum Strain GCM71T.</title>
        <authorList>
            <person name="Hauptmann A.L."/>
            <person name="Glaring M.A."/>
            <person name="Hallin P.F."/>
            <person name="Prieme A."/>
            <person name="Stougaard P."/>
        </authorList>
    </citation>
    <scope>NUCLEOTIDE SEQUENCE [LARGE SCALE GENOMIC DNA]</scope>
    <source>
        <strain evidence="1 2">GCM71</strain>
    </source>
</reference>
<protein>
    <submittedName>
        <fullName evidence="1">Uncharacterized protein</fullName>
    </submittedName>
</protein>
<dbReference type="RefSeq" id="WP_019598992.1">
    <property type="nucleotide sequence ID" value="NZ_AWXR01000044.1"/>
</dbReference>
<organism evidence="1 2">
    <name type="scientific">Rhodonellum psychrophilum GCM71 = DSM 17998</name>
    <dbReference type="NCBI Taxonomy" id="1123057"/>
    <lineage>
        <taxon>Bacteria</taxon>
        <taxon>Pseudomonadati</taxon>
        <taxon>Bacteroidota</taxon>
        <taxon>Cytophagia</taxon>
        <taxon>Cytophagales</taxon>
        <taxon>Cytophagaceae</taxon>
        <taxon>Rhodonellum</taxon>
    </lineage>
</organism>
<dbReference type="EMBL" id="AWXR01000044">
    <property type="protein sequence ID" value="ERM81663.1"/>
    <property type="molecule type" value="Genomic_DNA"/>
</dbReference>
<dbReference type="OrthoDB" id="9790023at2"/>
<keyword evidence="2" id="KW-1185">Reference proteome</keyword>
<accession>U5BUU5</accession>